<evidence type="ECO:0000313" key="3">
    <source>
        <dbReference type="Proteomes" id="UP000593892"/>
    </source>
</evidence>
<feature type="region of interest" description="Disordered" evidence="1">
    <location>
        <begin position="387"/>
        <end position="411"/>
    </location>
</feature>
<organism evidence="2 3">
    <name type="scientific">Paludibaculum fermentans</name>
    <dbReference type="NCBI Taxonomy" id="1473598"/>
    <lineage>
        <taxon>Bacteria</taxon>
        <taxon>Pseudomonadati</taxon>
        <taxon>Acidobacteriota</taxon>
        <taxon>Terriglobia</taxon>
        <taxon>Bryobacterales</taxon>
        <taxon>Bryobacteraceae</taxon>
        <taxon>Paludibaculum</taxon>
    </lineage>
</organism>
<feature type="compositionally biased region" description="Polar residues" evidence="1">
    <location>
        <begin position="696"/>
        <end position="708"/>
    </location>
</feature>
<dbReference type="EMBL" id="CP063849">
    <property type="protein sequence ID" value="QOY89542.1"/>
    <property type="molecule type" value="Genomic_DNA"/>
</dbReference>
<dbReference type="KEGG" id="pfer:IRI77_06205"/>
<evidence type="ECO:0000313" key="2">
    <source>
        <dbReference type="EMBL" id="QOY89542.1"/>
    </source>
</evidence>
<proteinExistence type="predicted"/>
<dbReference type="Proteomes" id="UP000593892">
    <property type="component" value="Chromosome"/>
</dbReference>
<dbReference type="AlphaFoldDB" id="A0A7S7SKU6"/>
<protein>
    <submittedName>
        <fullName evidence="2">Uncharacterized protein</fullName>
    </submittedName>
</protein>
<evidence type="ECO:0000256" key="1">
    <source>
        <dbReference type="SAM" id="MobiDB-lite"/>
    </source>
</evidence>
<keyword evidence="3" id="KW-1185">Reference proteome</keyword>
<dbReference type="RefSeq" id="WP_194451204.1">
    <property type="nucleotide sequence ID" value="NZ_CP063849.1"/>
</dbReference>
<sequence>MLDSRRCGLPCPISALIFLTLATCWPAGAQSWTRFRNVTGWAGTYSVHASAKGSGSYLGLTFTWDIVHSGEGTVRLTRWDPELQGWVGTIEGKAAVDETYTEFNPGTGCTAVTTNKGGGSITTDFEGKPRQFYFYLNDNGTYNIFPADSSIDGIGKVTICGNPFLTLPSYYTWGPAGRMFQEKLPATGLALQGTKTVKGIFPGPALGTGVPAFDYEVTWNLQPLGAEDVELTFEPQNYHDWVPEGTRSERQWGNSIQIRAELQKKGGGTPKARVTKFLFNLESSTVPGVAMNFPVKDASRRPDLAFGQDLNPDLSVSNQGLHAEGPGDGLIGMATAGAYDWGAWGQIRVSAVLDDGRTVTGTYKGESAARLPRRSSDSKIADAWKEQTGFSGADDVDEDDRPTGDGHAGDGLTLYEEYRGFYENGKHLRTRPDQKDLFILDQIGARAKPAIALFAQLTGLTVHHRLKDDELLVYPESHVINKNHESAPHVVDQHGVVLLETGETPHPQAWSKSYTDIGTPKTVDLVVIPPKLPDTRGKGPIDYLHKAIAHELMHSVNVWHHGESDYKQSWRLKLAPGAEVPSLYERYSGAFLHVINESGEDAGGPIAAELHRLFSDPTVWPQKDLDNYYEDLKSETGFSFLAFPLVGEKGGQHSGNDDCLMRYENAMLSESVSQPDTFYVIPEQRRGRQLCDSPVGTGNNDATRQPQSRHGDASPNRGGCRNMICVNDAHDHPAR</sequence>
<gene>
    <name evidence="2" type="ORF">IRI77_06205</name>
</gene>
<reference evidence="2 3" key="1">
    <citation type="submission" date="2020-10" db="EMBL/GenBank/DDBJ databases">
        <title>Complete genome sequence of Paludibaculum fermentans P105T, a facultatively anaerobic acidobacterium capable of dissimilatory Fe(III) reduction.</title>
        <authorList>
            <person name="Dedysh S.N."/>
            <person name="Beletsky A.V."/>
            <person name="Kulichevskaya I.S."/>
            <person name="Mardanov A.V."/>
            <person name="Ravin N.V."/>
        </authorList>
    </citation>
    <scope>NUCLEOTIDE SEQUENCE [LARGE SCALE GENOMIC DNA]</scope>
    <source>
        <strain evidence="2 3">P105</strain>
    </source>
</reference>
<feature type="region of interest" description="Disordered" evidence="1">
    <location>
        <begin position="689"/>
        <end position="720"/>
    </location>
</feature>
<accession>A0A7S7SKU6</accession>
<name>A0A7S7SKU6_PALFE</name>